<dbReference type="PANTHER" id="PTHR37807">
    <property type="entry name" value="OS07G0160300 PROTEIN"/>
    <property type="match status" value="1"/>
</dbReference>
<proteinExistence type="predicted"/>
<dbReference type="SUPFAM" id="SSF52540">
    <property type="entry name" value="P-loop containing nucleoside triphosphate hydrolases"/>
    <property type="match status" value="1"/>
</dbReference>
<gene>
    <name evidence="1" type="ORF">FZD51_04135</name>
</gene>
<protein>
    <submittedName>
        <fullName evidence="1">AAA family ATPase</fullName>
    </submittedName>
</protein>
<name>A0A5D4RLG3_9BACI</name>
<comment type="caution">
    <text evidence="1">The sequence shown here is derived from an EMBL/GenBank/DDBJ whole genome shotgun (WGS) entry which is preliminary data.</text>
</comment>
<dbReference type="InterPro" id="IPR027417">
    <property type="entry name" value="P-loop_NTPase"/>
</dbReference>
<dbReference type="PANTHER" id="PTHR37807:SF3">
    <property type="entry name" value="OS07G0160300 PROTEIN"/>
    <property type="match status" value="1"/>
</dbReference>
<dbReference type="AlphaFoldDB" id="A0A5D4RLG3"/>
<dbReference type="EMBL" id="VTER01000002">
    <property type="protein sequence ID" value="TYS51231.1"/>
    <property type="molecule type" value="Genomic_DNA"/>
</dbReference>
<evidence type="ECO:0000313" key="2">
    <source>
        <dbReference type="Proteomes" id="UP000322139"/>
    </source>
</evidence>
<reference evidence="1 2" key="1">
    <citation type="submission" date="2019-08" db="EMBL/GenBank/DDBJ databases">
        <title>Bacillus genomes from the desert of Cuatro Cienegas, Coahuila.</title>
        <authorList>
            <person name="Olmedo-Alvarez G."/>
        </authorList>
    </citation>
    <scope>NUCLEOTIDE SEQUENCE [LARGE SCALE GENOMIC DNA]</scope>
    <source>
        <strain evidence="1 2">CH446_14T</strain>
    </source>
</reference>
<dbReference type="Proteomes" id="UP000322139">
    <property type="component" value="Unassembled WGS sequence"/>
</dbReference>
<dbReference type="Pfam" id="PF13671">
    <property type="entry name" value="AAA_33"/>
    <property type="match status" value="1"/>
</dbReference>
<dbReference type="RefSeq" id="WP_148973607.1">
    <property type="nucleotide sequence ID" value="NZ_JBNIKU010000024.1"/>
</dbReference>
<accession>A0A5D4RLG3</accession>
<dbReference type="Gene3D" id="3.40.50.300">
    <property type="entry name" value="P-loop containing nucleotide triphosphate hydrolases"/>
    <property type="match status" value="1"/>
</dbReference>
<evidence type="ECO:0000313" key="1">
    <source>
        <dbReference type="EMBL" id="TYS51231.1"/>
    </source>
</evidence>
<sequence>MFFVQMSGFPGSGKSTLSRQIAKRTGAVVIDHDIVKSALLHSIKGTPIDGKIAGNISYNIDWSLIDFNLSQGHHVIFDSPCLYEEMVDRGIDLAKKYKAKYKYVECYLNDINEVNYRLKNRERMISQIREVSSEEAFVFCKKKVQSNAIKTAEVCHP</sequence>
<organism evidence="1 2">
    <name type="scientific">Bacillus infantis</name>
    <dbReference type="NCBI Taxonomy" id="324767"/>
    <lineage>
        <taxon>Bacteria</taxon>
        <taxon>Bacillati</taxon>
        <taxon>Bacillota</taxon>
        <taxon>Bacilli</taxon>
        <taxon>Bacillales</taxon>
        <taxon>Bacillaceae</taxon>
        <taxon>Bacillus</taxon>
    </lineage>
</organism>